<feature type="region of interest" description="Disordered" evidence="3">
    <location>
        <begin position="267"/>
        <end position="299"/>
    </location>
</feature>
<keyword evidence="4" id="KW-0812">Transmembrane</keyword>
<dbReference type="InterPro" id="IPR014756">
    <property type="entry name" value="Ig_E-set"/>
</dbReference>
<dbReference type="RefSeq" id="WP_340293078.1">
    <property type="nucleotide sequence ID" value="NZ_JBBEOI010000095.1"/>
</dbReference>
<protein>
    <submittedName>
        <fullName evidence="6">Copper resistance protein CopC</fullName>
    </submittedName>
</protein>
<feature type="compositionally biased region" description="Pro residues" evidence="3">
    <location>
        <begin position="173"/>
        <end position="183"/>
    </location>
</feature>
<evidence type="ECO:0000256" key="1">
    <source>
        <dbReference type="ARBA" id="ARBA00022729"/>
    </source>
</evidence>
<keyword evidence="4" id="KW-1133">Transmembrane helix</keyword>
<feature type="transmembrane region" description="Helical" evidence="4">
    <location>
        <begin position="243"/>
        <end position="262"/>
    </location>
</feature>
<proteinExistence type="predicted"/>
<gene>
    <name evidence="6" type="ORF">ACFOLH_18600</name>
</gene>
<reference evidence="7" key="1">
    <citation type="journal article" date="2019" name="Int. J. Syst. Evol. Microbiol.">
        <title>The Global Catalogue of Microorganisms (GCM) 10K type strain sequencing project: providing services to taxonomists for standard genome sequencing and annotation.</title>
        <authorList>
            <consortium name="The Broad Institute Genomics Platform"/>
            <consortium name="The Broad Institute Genome Sequencing Center for Infectious Disease"/>
            <person name="Wu L."/>
            <person name="Ma J."/>
        </authorList>
    </citation>
    <scope>NUCLEOTIDE SEQUENCE [LARGE SCALE GENOMIC DNA]</scope>
    <source>
        <strain evidence="7">NCAIM B.02333</strain>
    </source>
</reference>
<keyword evidence="7" id="KW-1185">Reference proteome</keyword>
<evidence type="ECO:0000256" key="4">
    <source>
        <dbReference type="SAM" id="Phobius"/>
    </source>
</evidence>
<keyword evidence="4" id="KW-0472">Membrane</keyword>
<evidence type="ECO:0000313" key="7">
    <source>
        <dbReference type="Proteomes" id="UP001595685"/>
    </source>
</evidence>
<evidence type="ECO:0000256" key="2">
    <source>
        <dbReference type="ARBA" id="ARBA00023008"/>
    </source>
</evidence>
<dbReference type="EMBL" id="JBHRWW010000021">
    <property type="protein sequence ID" value="MFC3690363.1"/>
    <property type="molecule type" value="Genomic_DNA"/>
</dbReference>
<dbReference type="InterPro" id="IPR007348">
    <property type="entry name" value="CopC_dom"/>
</dbReference>
<feature type="compositionally biased region" description="Gly residues" evidence="3">
    <location>
        <begin position="268"/>
        <end position="286"/>
    </location>
</feature>
<keyword evidence="1" id="KW-0732">Signal</keyword>
<evidence type="ECO:0000259" key="5">
    <source>
        <dbReference type="Pfam" id="PF04234"/>
    </source>
</evidence>
<name>A0ABV7WKE6_9MICO</name>
<comment type="caution">
    <text evidence="6">The sequence shown here is derived from an EMBL/GenBank/DDBJ whole genome shotgun (WGS) entry which is preliminary data.</text>
</comment>
<evidence type="ECO:0000313" key="6">
    <source>
        <dbReference type="EMBL" id="MFC3690363.1"/>
    </source>
</evidence>
<sequence length="299" mass="29871">MPDSERSSRRLRPARSMARLGGLVLGAWAMVLGVALGAAPAEAHGQLVVQDSLPVEGARIGEPLDELTLVFTEAPAVFAYFTVTAPDGTRVDSGWTDGQPAPLSTPVEEFNRVDGQWVSVYYSTGFPAQVGVAHWPAAGDYTVTYSSVASDGEAVEGSYVFAYDGPVTQAPPGWTPPTDPPDPLLVEALEAGDPDGVTGDPDADGRDTGEVGGGEPSAGAGTVGDPRADDAEAAGAGPGVQPAVYVVVGLLVAGAVASVVAVTRRGRAGVGSGGGGGVAGGTGGAGRVPAPTGRRRPSS</sequence>
<feature type="region of interest" description="Disordered" evidence="3">
    <location>
        <begin position="170"/>
        <end position="235"/>
    </location>
</feature>
<feature type="domain" description="CopC" evidence="5">
    <location>
        <begin position="49"/>
        <end position="162"/>
    </location>
</feature>
<dbReference type="Proteomes" id="UP001595685">
    <property type="component" value="Unassembled WGS sequence"/>
</dbReference>
<dbReference type="Gene3D" id="2.60.40.1220">
    <property type="match status" value="1"/>
</dbReference>
<evidence type="ECO:0000256" key="3">
    <source>
        <dbReference type="SAM" id="MobiDB-lite"/>
    </source>
</evidence>
<dbReference type="SUPFAM" id="SSF81296">
    <property type="entry name" value="E set domains"/>
    <property type="match status" value="1"/>
</dbReference>
<dbReference type="InterPro" id="IPR014755">
    <property type="entry name" value="Cu-Rt/internalin_Ig-like"/>
</dbReference>
<organism evidence="6 7">
    <name type="scientific">Aquipuribacter hungaricus</name>
    <dbReference type="NCBI Taxonomy" id="545624"/>
    <lineage>
        <taxon>Bacteria</taxon>
        <taxon>Bacillati</taxon>
        <taxon>Actinomycetota</taxon>
        <taxon>Actinomycetes</taxon>
        <taxon>Micrococcales</taxon>
        <taxon>Intrasporangiaceae</taxon>
        <taxon>Aquipuribacter</taxon>
    </lineage>
</organism>
<accession>A0ABV7WKE6</accession>
<dbReference type="Pfam" id="PF04234">
    <property type="entry name" value="CopC"/>
    <property type="match status" value="1"/>
</dbReference>
<keyword evidence="2" id="KW-0186">Copper</keyword>